<sequence>MGRHQLRFRPFPRDAELFTLLTASAAHLVTGAGLLARLLGSDRVRRVELAARLHDVEHAGDEATHAVLAHLGGVFITPYEREDVHRLVEALDDCLDAMDEAARVVVATRVGELPHGVSQQVAVLQRCAELTAAAVPHLRSRDGLEEYCVEVNRLENQAQHVYHDILREVLGDDGGDALRAQRVTAVAGALEAAADAFERLARAVALLTLKES</sequence>
<dbReference type="InterPro" id="IPR038078">
    <property type="entry name" value="PhoU-like_sf"/>
</dbReference>
<accession>A0A3N4Z4H6</accession>
<gene>
    <name evidence="2" type="ORF">EDD32_1823</name>
</gene>
<evidence type="ECO:0000256" key="1">
    <source>
        <dbReference type="ARBA" id="ARBA00008591"/>
    </source>
</evidence>
<dbReference type="Pfam" id="PF01865">
    <property type="entry name" value="PhoU_div"/>
    <property type="match status" value="1"/>
</dbReference>
<dbReference type="Proteomes" id="UP000280726">
    <property type="component" value="Unassembled WGS sequence"/>
</dbReference>
<dbReference type="PANTHER" id="PTHR37298">
    <property type="entry name" value="UPF0111 PROTEIN YKAA"/>
    <property type="match status" value="1"/>
</dbReference>
<evidence type="ECO:0000313" key="2">
    <source>
        <dbReference type="EMBL" id="RPF27343.1"/>
    </source>
</evidence>
<keyword evidence="3" id="KW-1185">Reference proteome</keyword>
<dbReference type="AlphaFoldDB" id="A0A3N4Z4H6"/>
<dbReference type="EMBL" id="RKRA01000001">
    <property type="protein sequence ID" value="RPF27343.1"/>
    <property type="molecule type" value="Genomic_DNA"/>
</dbReference>
<evidence type="ECO:0008006" key="4">
    <source>
        <dbReference type="Google" id="ProtNLM"/>
    </source>
</evidence>
<dbReference type="Gene3D" id="1.20.58.220">
    <property type="entry name" value="Phosphate transport system protein phou homolog 2, domain 2"/>
    <property type="match status" value="1"/>
</dbReference>
<reference evidence="2 3" key="1">
    <citation type="submission" date="2018-11" db="EMBL/GenBank/DDBJ databases">
        <title>Sequencing the genomes of 1000 actinobacteria strains.</title>
        <authorList>
            <person name="Klenk H.-P."/>
        </authorList>
    </citation>
    <scope>NUCLEOTIDE SEQUENCE [LARGE SCALE GENOMIC DNA]</scope>
    <source>
        <strain evidence="2 3">DSM 14418</strain>
    </source>
</reference>
<organism evidence="2 3">
    <name type="scientific">Georgenia muralis</name>
    <dbReference type="NCBI Taxonomy" id="154117"/>
    <lineage>
        <taxon>Bacteria</taxon>
        <taxon>Bacillati</taxon>
        <taxon>Actinomycetota</taxon>
        <taxon>Actinomycetes</taxon>
        <taxon>Micrococcales</taxon>
        <taxon>Bogoriellaceae</taxon>
        <taxon>Georgenia</taxon>
    </lineage>
</organism>
<comment type="similarity">
    <text evidence="1">Belongs to the UPF0111 family.</text>
</comment>
<dbReference type="PANTHER" id="PTHR37298:SF1">
    <property type="entry name" value="UPF0111 PROTEIN YKAA"/>
    <property type="match status" value="1"/>
</dbReference>
<evidence type="ECO:0000313" key="3">
    <source>
        <dbReference type="Proteomes" id="UP000280726"/>
    </source>
</evidence>
<dbReference type="InterPro" id="IPR052912">
    <property type="entry name" value="UPF0111_domain"/>
</dbReference>
<dbReference type="InterPro" id="IPR018445">
    <property type="entry name" value="Put_Phosphate_transp_reg"/>
</dbReference>
<comment type="caution">
    <text evidence="2">The sequence shown here is derived from an EMBL/GenBank/DDBJ whole genome shotgun (WGS) entry which is preliminary data.</text>
</comment>
<proteinExistence type="inferred from homology"/>
<protein>
    <recommendedName>
        <fullName evidence="4">Phosphate transport regulator</fullName>
    </recommendedName>
</protein>
<name>A0A3N4Z4H6_9MICO</name>